<dbReference type="PANTHER" id="PTHR30193">
    <property type="entry name" value="ABC TRANSPORTER PERMEASE PROTEIN"/>
    <property type="match status" value="1"/>
</dbReference>
<dbReference type="AlphaFoldDB" id="X4Z937"/>
<dbReference type="InterPro" id="IPR035906">
    <property type="entry name" value="MetI-like_sf"/>
</dbReference>
<dbReference type="HOGENOM" id="CLU_016047_0_0_9"/>
<feature type="transmembrane region" description="Helical" evidence="7">
    <location>
        <begin position="27"/>
        <end position="49"/>
    </location>
</feature>
<feature type="transmembrane region" description="Helical" evidence="7">
    <location>
        <begin position="284"/>
        <end position="302"/>
    </location>
</feature>
<evidence type="ECO:0000256" key="6">
    <source>
        <dbReference type="ARBA" id="ARBA00023136"/>
    </source>
</evidence>
<feature type="transmembrane region" description="Helical" evidence="7">
    <location>
        <begin position="171"/>
        <end position="196"/>
    </location>
</feature>
<feature type="transmembrane region" description="Helical" evidence="7">
    <location>
        <begin position="124"/>
        <end position="144"/>
    </location>
</feature>
<reference evidence="9 10" key="1">
    <citation type="journal article" date="2014" name="PLoS Genet.">
        <title>Comparative Genomic Analysis of N2-Fixing and Non-N2-Fixing Paenibacillus spp.: Organization, Evolution and Expression of the Nitrogen Fixation Genes.</title>
        <authorList>
            <person name="Xie J.B."/>
            <person name="Du Z."/>
            <person name="Bai L."/>
            <person name="Tian C."/>
            <person name="Zhang Y."/>
            <person name="Xie J.Y."/>
            <person name="Wang T."/>
            <person name="Liu X."/>
            <person name="Chen X."/>
            <person name="Cheng Q."/>
            <person name="Chen S."/>
            <person name="Li J."/>
        </authorList>
    </citation>
    <scope>NUCLEOTIDE SEQUENCE [LARGE SCALE GENOMIC DNA]</scope>
    <source>
        <strain evidence="9 10">T27</strain>
    </source>
</reference>
<evidence type="ECO:0000256" key="1">
    <source>
        <dbReference type="ARBA" id="ARBA00004651"/>
    </source>
</evidence>
<feature type="transmembrane region" description="Helical" evidence="7">
    <location>
        <begin position="217"/>
        <end position="238"/>
    </location>
</feature>
<dbReference type="GO" id="GO:0055085">
    <property type="term" value="P:transmembrane transport"/>
    <property type="evidence" value="ECO:0007669"/>
    <property type="project" value="InterPro"/>
</dbReference>
<comment type="similarity">
    <text evidence="7">Belongs to the binding-protein-dependent transport system permease family.</text>
</comment>
<evidence type="ECO:0000313" key="9">
    <source>
        <dbReference type="EMBL" id="AHV96206.1"/>
    </source>
</evidence>
<dbReference type="KEGG" id="psab:PSAB_06360"/>
<keyword evidence="5 7" id="KW-1133">Transmembrane helix</keyword>
<evidence type="ECO:0000313" key="10">
    <source>
        <dbReference type="Proteomes" id="UP000019772"/>
    </source>
</evidence>
<feature type="domain" description="ABC transmembrane type-1" evidence="8">
    <location>
        <begin position="87"/>
        <end position="298"/>
    </location>
</feature>
<dbReference type="RefSeq" id="WP_226991775.1">
    <property type="nucleotide sequence ID" value="NZ_CP004078.1"/>
</dbReference>
<evidence type="ECO:0000256" key="7">
    <source>
        <dbReference type="RuleBase" id="RU363032"/>
    </source>
</evidence>
<dbReference type="InterPro" id="IPR000515">
    <property type="entry name" value="MetI-like"/>
</dbReference>
<evidence type="ECO:0000256" key="2">
    <source>
        <dbReference type="ARBA" id="ARBA00022448"/>
    </source>
</evidence>
<sequence length="309" mass="35088">MKQALTGKLSGVAVRPAMRRTSLRKHLIYFAFVSPALLLFTLIIVLPFFRAILFSFQDWDGISSHIEWAGWDNYRTLFHDKAFLKSFLFTLKYVAVGTILVNITGFFLAFALNFALKSKNMLRTVYFMPHVIGPLIIGFIWQFIFTQVFPNLADLTGWGIFEKSWLALPNYAFWALIIVNVWYTAGYLMVIYIAALQGVSPDLLEAAEIDGANSWQRLWFMVLPLVRPAITICLFLAITNGFKVFDLNFALTKGGPFGSTESLALQIYQDAFSSNQYTLASTKAIVFFVVLASITLIQVFVMKRKEVEM</sequence>
<proteinExistence type="inferred from homology"/>
<dbReference type="PROSITE" id="PS50928">
    <property type="entry name" value="ABC_TM1"/>
    <property type="match status" value="1"/>
</dbReference>
<dbReference type="GO" id="GO:0005886">
    <property type="term" value="C:plasma membrane"/>
    <property type="evidence" value="ECO:0007669"/>
    <property type="project" value="UniProtKB-SubCell"/>
</dbReference>
<dbReference type="Proteomes" id="UP000019772">
    <property type="component" value="Chromosome"/>
</dbReference>
<keyword evidence="3" id="KW-1003">Cell membrane</keyword>
<dbReference type="STRING" id="1268072.PSAB_06360"/>
<dbReference type="CDD" id="cd06261">
    <property type="entry name" value="TM_PBP2"/>
    <property type="match status" value="1"/>
</dbReference>
<dbReference type="InterPro" id="IPR051393">
    <property type="entry name" value="ABC_transporter_permease"/>
</dbReference>
<evidence type="ECO:0000256" key="4">
    <source>
        <dbReference type="ARBA" id="ARBA00022692"/>
    </source>
</evidence>
<evidence type="ECO:0000259" key="8">
    <source>
        <dbReference type="PROSITE" id="PS50928"/>
    </source>
</evidence>
<dbReference type="Gene3D" id="1.10.3720.10">
    <property type="entry name" value="MetI-like"/>
    <property type="match status" value="1"/>
</dbReference>
<gene>
    <name evidence="9" type="ORF">PSAB_06360</name>
</gene>
<name>X4Z937_9BACL</name>
<keyword evidence="6 7" id="KW-0472">Membrane</keyword>
<protein>
    <submittedName>
        <fullName evidence="9">Binding-protein-dependent transport system inner membrane protein</fullName>
    </submittedName>
</protein>
<keyword evidence="10" id="KW-1185">Reference proteome</keyword>
<feature type="transmembrane region" description="Helical" evidence="7">
    <location>
        <begin position="93"/>
        <end position="112"/>
    </location>
</feature>
<dbReference type="PATRIC" id="fig|1268072.3.peg.1319"/>
<accession>X4Z937</accession>
<keyword evidence="4 7" id="KW-0812">Transmembrane</keyword>
<comment type="subcellular location">
    <subcellularLocation>
        <location evidence="1 7">Cell membrane</location>
        <topology evidence="1 7">Multi-pass membrane protein</topology>
    </subcellularLocation>
</comment>
<dbReference type="PANTHER" id="PTHR30193:SF37">
    <property type="entry name" value="INNER MEMBRANE ABC TRANSPORTER PERMEASE PROTEIN YCJO"/>
    <property type="match status" value="1"/>
</dbReference>
<dbReference type="EMBL" id="CP004078">
    <property type="protein sequence ID" value="AHV96206.1"/>
    <property type="molecule type" value="Genomic_DNA"/>
</dbReference>
<keyword evidence="2 7" id="KW-0813">Transport</keyword>
<organism evidence="9 10">
    <name type="scientific">Paenibacillus sabinae T27</name>
    <dbReference type="NCBI Taxonomy" id="1268072"/>
    <lineage>
        <taxon>Bacteria</taxon>
        <taxon>Bacillati</taxon>
        <taxon>Bacillota</taxon>
        <taxon>Bacilli</taxon>
        <taxon>Bacillales</taxon>
        <taxon>Paenibacillaceae</taxon>
        <taxon>Paenibacillus</taxon>
    </lineage>
</organism>
<evidence type="ECO:0000256" key="5">
    <source>
        <dbReference type="ARBA" id="ARBA00022989"/>
    </source>
</evidence>
<dbReference type="eggNOG" id="COG1175">
    <property type="taxonomic scope" value="Bacteria"/>
</dbReference>
<dbReference type="Pfam" id="PF00528">
    <property type="entry name" value="BPD_transp_1"/>
    <property type="match status" value="1"/>
</dbReference>
<evidence type="ECO:0000256" key="3">
    <source>
        <dbReference type="ARBA" id="ARBA00022475"/>
    </source>
</evidence>
<dbReference type="SUPFAM" id="SSF161098">
    <property type="entry name" value="MetI-like"/>
    <property type="match status" value="1"/>
</dbReference>